<dbReference type="PANTHER" id="PTHR33595">
    <property type="entry name" value="VON WILLEBRAND FACTOR A DOMAIN PROTEIN"/>
    <property type="match status" value="1"/>
</dbReference>
<accession>A0AAV2CI35</accession>
<feature type="region of interest" description="Disordered" evidence="1">
    <location>
        <begin position="26"/>
        <end position="60"/>
    </location>
</feature>
<sequence>MLWFCPIAPKPANPDPSVSTIANNYKPRKKRKYVRVRKSNRSIKKKDMTSSSSSTDPKSSNRIVTLQLLAESTHLHEEEASIDRSVLSSLPPSHCNLDLTMAASVEEDNNNNSCYYHHGTNLMTWGMGKEVEESWVTVESAAKISPSGSSSYTWI</sequence>
<dbReference type="AlphaFoldDB" id="A0AAV2CI35"/>
<dbReference type="PANTHER" id="PTHR33595:SF4">
    <property type="entry name" value="EMB|CAB62340.1"/>
    <property type="match status" value="1"/>
</dbReference>
<protein>
    <submittedName>
        <fullName evidence="2">Uncharacterized protein</fullName>
    </submittedName>
</protein>
<dbReference type="Proteomes" id="UP001497516">
    <property type="component" value="Chromosome 1"/>
</dbReference>
<organism evidence="2 3">
    <name type="scientific">Linum trigynum</name>
    <dbReference type="NCBI Taxonomy" id="586398"/>
    <lineage>
        <taxon>Eukaryota</taxon>
        <taxon>Viridiplantae</taxon>
        <taxon>Streptophyta</taxon>
        <taxon>Embryophyta</taxon>
        <taxon>Tracheophyta</taxon>
        <taxon>Spermatophyta</taxon>
        <taxon>Magnoliopsida</taxon>
        <taxon>eudicotyledons</taxon>
        <taxon>Gunneridae</taxon>
        <taxon>Pentapetalae</taxon>
        <taxon>rosids</taxon>
        <taxon>fabids</taxon>
        <taxon>Malpighiales</taxon>
        <taxon>Linaceae</taxon>
        <taxon>Linum</taxon>
    </lineage>
</organism>
<keyword evidence="3" id="KW-1185">Reference proteome</keyword>
<proteinExistence type="predicted"/>
<dbReference type="EMBL" id="OZ034813">
    <property type="protein sequence ID" value="CAL1356203.1"/>
    <property type="molecule type" value="Genomic_DNA"/>
</dbReference>
<feature type="compositionally biased region" description="Low complexity" evidence="1">
    <location>
        <begin position="49"/>
        <end position="60"/>
    </location>
</feature>
<evidence type="ECO:0000256" key="1">
    <source>
        <dbReference type="SAM" id="MobiDB-lite"/>
    </source>
</evidence>
<evidence type="ECO:0000313" key="2">
    <source>
        <dbReference type="EMBL" id="CAL1356203.1"/>
    </source>
</evidence>
<reference evidence="2 3" key="1">
    <citation type="submission" date="2024-04" db="EMBL/GenBank/DDBJ databases">
        <authorList>
            <person name="Fracassetti M."/>
        </authorList>
    </citation>
    <scope>NUCLEOTIDE SEQUENCE [LARGE SCALE GENOMIC DNA]</scope>
</reference>
<feature type="compositionally biased region" description="Basic residues" evidence="1">
    <location>
        <begin position="26"/>
        <end position="44"/>
    </location>
</feature>
<name>A0AAV2CI35_9ROSI</name>
<evidence type="ECO:0000313" key="3">
    <source>
        <dbReference type="Proteomes" id="UP001497516"/>
    </source>
</evidence>
<gene>
    <name evidence="2" type="ORF">LTRI10_LOCUS3919</name>
</gene>